<dbReference type="EMBL" id="FOQH01000002">
    <property type="protein sequence ID" value="SFH79222.1"/>
    <property type="molecule type" value="Genomic_DNA"/>
</dbReference>
<sequence length="123" mass="13828">MFHPCECGSGKTYAGCCGRLHLGAPARDEQALMRARYCAFCRGDEAYLRRSWAAETRPADLSLDPAQTWTGLTILSHETEGPDTARVRFTATWRRGARKGRLTETSRFRREGPGWVYVDGDLD</sequence>
<accession>A0A1I3CXL2</accession>
<evidence type="ECO:0000313" key="2">
    <source>
        <dbReference type="EMBL" id="SFH79222.1"/>
    </source>
</evidence>
<organism evidence="2 3">
    <name type="scientific">Albimonas pacifica</name>
    <dbReference type="NCBI Taxonomy" id="1114924"/>
    <lineage>
        <taxon>Bacteria</taxon>
        <taxon>Pseudomonadati</taxon>
        <taxon>Pseudomonadota</taxon>
        <taxon>Alphaproteobacteria</taxon>
        <taxon>Rhodobacterales</taxon>
        <taxon>Paracoccaceae</taxon>
        <taxon>Albimonas</taxon>
    </lineage>
</organism>
<dbReference type="RefSeq" id="WP_092858184.1">
    <property type="nucleotide sequence ID" value="NZ_FOQH01000002.1"/>
</dbReference>
<dbReference type="AlphaFoldDB" id="A0A1I3CXL2"/>
<gene>
    <name evidence="2" type="ORF">SAMN05216258_102270</name>
</gene>
<dbReference type="InterPro" id="IPR032710">
    <property type="entry name" value="NTF2-like_dom_sf"/>
</dbReference>
<dbReference type="STRING" id="1114924.SAMN05216258_102270"/>
<evidence type="ECO:0000313" key="3">
    <source>
        <dbReference type="Proteomes" id="UP000199377"/>
    </source>
</evidence>
<keyword evidence="3" id="KW-1185">Reference proteome</keyword>
<dbReference type="SUPFAM" id="SSF54427">
    <property type="entry name" value="NTF2-like"/>
    <property type="match status" value="1"/>
</dbReference>
<evidence type="ECO:0000259" key="1">
    <source>
        <dbReference type="Pfam" id="PF17775"/>
    </source>
</evidence>
<proteinExistence type="predicted"/>
<protein>
    <submittedName>
        <fullName evidence="2">SEC-C motif-containing protein</fullName>
    </submittedName>
</protein>
<feature type="domain" description="YchJ-like middle NTF2-like" evidence="1">
    <location>
        <begin position="30"/>
        <end position="120"/>
    </location>
</feature>
<dbReference type="InterPro" id="IPR048469">
    <property type="entry name" value="YchJ-like_M"/>
</dbReference>
<dbReference type="Proteomes" id="UP000199377">
    <property type="component" value="Unassembled WGS sequence"/>
</dbReference>
<dbReference type="Gene3D" id="3.10.450.50">
    <property type="match status" value="1"/>
</dbReference>
<name>A0A1I3CXL2_9RHOB</name>
<reference evidence="2 3" key="1">
    <citation type="submission" date="2016-10" db="EMBL/GenBank/DDBJ databases">
        <authorList>
            <person name="de Groot N.N."/>
        </authorList>
    </citation>
    <scope>NUCLEOTIDE SEQUENCE [LARGE SCALE GENOMIC DNA]</scope>
    <source>
        <strain evidence="2 3">CGMCC 1.11030</strain>
    </source>
</reference>
<dbReference type="Pfam" id="PF17775">
    <property type="entry name" value="YchJ_M-like"/>
    <property type="match status" value="1"/>
</dbReference>
<dbReference type="OrthoDB" id="21421at2"/>